<dbReference type="AlphaFoldDB" id="A0A0H5QIZ8"/>
<dbReference type="InterPro" id="IPR023780">
    <property type="entry name" value="Chromo_domain"/>
</dbReference>
<protein>
    <recommendedName>
        <fullName evidence="1">Chromo domain-containing protein</fullName>
    </recommendedName>
</protein>
<accession>A0A0H5QIZ8</accession>
<dbReference type="InterPro" id="IPR000953">
    <property type="entry name" value="Chromo/chromo_shadow_dom"/>
</dbReference>
<dbReference type="EMBL" id="HACM01001648">
    <property type="protein sequence ID" value="CRZ02090.1"/>
    <property type="molecule type" value="Transcribed_RNA"/>
</dbReference>
<dbReference type="SUPFAM" id="SSF54160">
    <property type="entry name" value="Chromo domain-like"/>
    <property type="match status" value="1"/>
</dbReference>
<organism evidence="2">
    <name type="scientific">Spongospora subterranea</name>
    <dbReference type="NCBI Taxonomy" id="70186"/>
    <lineage>
        <taxon>Eukaryota</taxon>
        <taxon>Sar</taxon>
        <taxon>Rhizaria</taxon>
        <taxon>Endomyxa</taxon>
        <taxon>Phytomyxea</taxon>
        <taxon>Plasmodiophorida</taxon>
        <taxon>Plasmodiophoridae</taxon>
        <taxon>Spongospora</taxon>
    </lineage>
</organism>
<reference evidence="2" key="1">
    <citation type="submission" date="2015-04" db="EMBL/GenBank/DDBJ databases">
        <title>The genome sequence of the plant pathogenic Rhizarian Plasmodiophora brassicae reveals insights in its biotrophic life cycle and the origin of chitin synthesis.</title>
        <authorList>
            <person name="Schwelm A."/>
            <person name="Fogelqvist J."/>
            <person name="Knaust A."/>
            <person name="Julke S."/>
            <person name="Lilja T."/>
            <person name="Dhandapani V."/>
            <person name="Bonilla-Rosso G."/>
            <person name="Karlsson M."/>
            <person name="Shevchenko A."/>
            <person name="Choi S.R."/>
            <person name="Kim H.G."/>
            <person name="Park J.Y."/>
            <person name="Lim Y.P."/>
            <person name="Ludwig-Muller J."/>
            <person name="Dixelius C."/>
        </authorList>
    </citation>
    <scope>NUCLEOTIDE SEQUENCE</scope>
    <source>
        <tissue evidence="2">Potato root galls</tissue>
    </source>
</reference>
<dbReference type="InterPro" id="IPR016197">
    <property type="entry name" value="Chromo-like_dom_sf"/>
</dbReference>
<dbReference type="Gene3D" id="2.40.50.40">
    <property type="match status" value="1"/>
</dbReference>
<evidence type="ECO:0000313" key="2">
    <source>
        <dbReference type="EMBL" id="CRZ02090.1"/>
    </source>
</evidence>
<name>A0A0H5QIZ8_9EUKA</name>
<evidence type="ECO:0000259" key="1">
    <source>
        <dbReference type="PROSITE" id="PS50013"/>
    </source>
</evidence>
<proteinExistence type="predicted"/>
<dbReference type="SMART" id="SM00298">
    <property type="entry name" value="CHROMO"/>
    <property type="match status" value="1"/>
</dbReference>
<feature type="domain" description="Chromo" evidence="1">
    <location>
        <begin position="68"/>
        <end position="100"/>
    </location>
</feature>
<dbReference type="Pfam" id="PF00385">
    <property type="entry name" value="Chromo"/>
    <property type="match status" value="1"/>
</dbReference>
<dbReference type="PROSITE" id="PS50013">
    <property type="entry name" value="CHROMO_2"/>
    <property type="match status" value="1"/>
</dbReference>
<sequence>MTSTSTMGKWKGPARILGCRSPFIFIVEDLVSLKTSEVHFQRLRFYSDSNLKVTAELQQHIGTESALYEVEDIIDAKQERRHRKLLVQWRGFSSLDNSWEDGVVFKKYLAFQKLCLTRPNLQTFTPLSRRGNRPQTVVDCTDTVVL</sequence>